<dbReference type="RefSeq" id="WP_182839952.1">
    <property type="nucleotide sequence ID" value="NZ_BAAABQ010000008.1"/>
</dbReference>
<comment type="caution">
    <text evidence="1">The sequence shown here is derived from an EMBL/GenBank/DDBJ whole genome shotgun (WGS) entry which is preliminary data.</text>
</comment>
<name>A0ABR6BUJ3_9PSEU</name>
<organism evidence="1 2">
    <name type="scientific">Kutzneria viridogrisea</name>
    <dbReference type="NCBI Taxonomy" id="47990"/>
    <lineage>
        <taxon>Bacteria</taxon>
        <taxon>Bacillati</taxon>
        <taxon>Actinomycetota</taxon>
        <taxon>Actinomycetes</taxon>
        <taxon>Pseudonocardiales</taxon>
        <taxon>Pseudonocardiaceae</taxon>
        <taxon>Kutzneria</taxon>
    </lineage>
</organism>
<accession>A0ABR6BUJ3</accession>
<proteinExistence type="predicted"/>
<reference evidence="1 2" key="1">
    <citation type="submission" date="2020-08" db="EMBL/GenBank/DDBJ databases">
        <title>Genomic Encyclopedia of Archaeal and Bacterial Type Strains, Phase II (KMG-II): from individual species to whole genera.</title>
        <authorList>
            <person name="Goeker M."/>
        </authorList>
    </citation>
    <scope>NUCLEOTIDE SEQUENCE [LARGE SCALE GENOMIC DNA]</scope>
    <source>
        <strain evidence="1 2">DSM 43850</strain>
    </source>
</reference>
<protein>
    <submittedName>
        <fullName evidence="1">Uncharacterized protein</fullName>
    </submittedName>
</protein>
<sequence>MSMLRAISDDREDALGTAGWRHRSLEDLLATRGHWFEPSPLPQGWHLGPAKACFANAAAYAARFGLAYAEGYGLHLDGLAFTHA</sequence>
<dbReference type="Proteomes" id="UP000517916">
    <property type="component" value="Unassembled WGS sequence"/>
</dbReference>
<gene>
    <name evidence="1" type="ORF">BC739_007820</name>
</gene>
<keyword evidence="2" id="KW-1185">Reference proteome</keyword>
<evidence type="ECO:0000313" key="2">
    <source>
        <dbReference type="Proteomes" id="UP000517916"/>
    </source>
</evidence>
<dbReference type="EMBL" id="JACJID010000007">
    <property type="protein sequence ID" value="MBA8930573.1"/>
    <property type="molecule type" value="Genomic_DNA"/>
</dbReference>
<evidence type="ECO:0000313" key="1">
    <source>
        <dbReference type="EMBL" id="MBA8930573.1"/>
    </source>
</evidence>